<evidence type="ECO:0000256" key="5">
    <source>
        <dbReference type="PROSITE-ProRule" id="PRU00776"/>
    </source>
</evidence>
<evidence type="ECO:0000313" key="9">
    <source>
        <dbReference type="Proteomes" id="UP001487740"/>
    </source>
</evidence>
<evidence type="ECO:0000313" key="8">
    <source>
        <dbReference type="EMBL" id="KAK8392461.1"/>
    </source>
</evidence>
<keyword evidence="6" id="KW-1133">Transmembrane helix</keyword>
<name>A0AAW0TY50_SCYPA</name>
<feature type="domain" description="Pacifastin" evidence="7">
    <location>
        <begin position="106"/>
        <end position="139"/>
    </location>
</feature>
<dbReference type="PROSITE" id="PS51446">
    <property type="entry name" value="PACIFASTIN"/>
    <property type="match status" value="1"/>
</dbReference>
<dbReference type="EMBL" id="JARAKH010000022">
    <property type="protein sequence ID" value="KAK8392461.1"/>
    <property type="molecule type" value="Genomic_DNA"/>
</dbReference>
<keyword evidence="6" id="KW-0812">Transmembrane</keyword>
<dbReference type="SUPFAM" id="SSF57283">
    <property type="entry name" value="PMP inhibitors"/>
    <property type="match status" value="1"/>
</dbReference>
<reference evidence="8 9" key="1">
    <citation type="submission" date="2023-03" db="EMBL/GenBank/DDBJ databases">
        <title>High-quality genome of Scylla paramamosain provides insights in environmental adaptation.</title>
        <authorList>
            <person name="Zhang L."/>
        </authorList>
    </citation>
    <scope>NUCLEOTIDE SEQUENCE [LARGE SCALE GENOMIC DNA]</scope>
    <source>
        <strain evidence="8">LZ_2023a</strain>
        <tissue evidence="8">Muscle</tissue>
    </source>
</reference>
<dbReference type="InterPro" id="IPR008037">
    <property type="entry name" value="Pacifastin_dom"/>
</dbReference>
<dbReference type="Proteomes" id="UP001487740">
    <property type="component" value="Unassembled WGS sequence"/>
</dbReference>
<evidence type="ECO:0000259" key="7">
    <source>
        <dbReference type="PROSITE" id="PS51446"/>
    </source>
</evidence>
<keyword evidence="6" id="KW-0472">Membrane</keyword>
<keyword evidence="2" id="KW-0964">Secreted</keyword>
<evidence type="ECO:0000256" key="2">
    <source>
        <dbReference type="ARBA" id="ARBA00022525"/>
    </source>
</evidence>
<accession>A0AAW0TY50</accession>
<comment type="subcellular location">
    <subcellularLocation>
        <location evidence="1">Secreted</location>
    </subcellularLocation>
</comment>
<organism evidence="8 9">
    <name type="scientific">Scylla paramamosain</name>
    <name type="common">Mud crab</name>
    <dbReference type="NCBI Taxonomy" id="85552"/>
    <lineage>
        <taxon>Eukaryota</taxon>
        <taxon>Metazoa</taxon>
        <taxon>Ecdysozoa</taxon>
        <taxon>Arthropoda</taxon>
        <taxon>Crustacea</taxon>
        <taxon>Multicrustacea</taxon>
        <taxon>Malacostraca</taxon>
        <taxon>Eumalacostraca</taxon>
        <taxon>Eucarida</taxon>
        <taxon>Decapoda</taxon>
        <taxon>Pleocyemata</taxon>
        <taxon>Brachyura</taxon>
        <taxon>Eubrachyura</taxon>
        <taxon>Portunoidea</taxon>
        <taxon>Portunidae</taxon>
        <taxon>Portuninae</taxon>
        <taxon>Scylla</taxon>
    </lineage>
</organism>
<sequence length="152" mass="16783">MMIRMKAQVMLVVVVVVGRPPSSVRLKLRSLLIGIAIQCDLIPRRGAAALEFAKRRCRLIGPVWREGRQSCTLPARMRTQAVLLLVVVVVVLALAATASAGTFPLGRRCKDGESWNDGCNDCFCSNGVPACTLRFCPEEGYDQFGRPFPHRR</sequence>
<keyword evidence="3 5" id="KW-1015">Disulfide bond</keyword>
<keyword evidence="5" id="KW-0646">Protease inhibitor</keyword>
<feature type="transmembrane region" description="Helical" evidence="6">
    <location>
        <begin position="82"/>
        <end position="105"/>
    </location>
</feature>
<evidence type="ECO:0000256" key="3">
    <source>
        <dbReference type="ARBA" id="ARBA00023157"/>
    </source>
</evidence>
<gene>
    <name evidence="8" type="ORF">O3P69_014667</name>
</gene>
<dbReference type="GO" id="GO:0004867">
    <property type="term" value="F:serine-type endopeptidase inhibitor activity"/>
    <property type="evidence" value="ECO:0007669"/>
    <property type="project" value="UniProtKB-UniRule"/>
</dbReference>
<comment type="caution">
    <text evidence="8">The sequence shown here is derived from an EMBL/GenBank/DDBJ whole genome shotgun (WGS) entry which is preliminary data.</text>
</comment>
<feature type="disulfide bond" evidence="5">
    <location>
        <begin position="109"/>
        <end position="124"/>
    </location>
</feature>
<keyword evidence="5" id="KW-0722">Serine protease inhibitor</keyword>
<dbReference type="Pfam" id="PF05375">
    <property type="entry name" value="Pacifastin_I"/>
    <property type="match status" value="1"/>
</dbReference>
<evidence type="ECO:0000256" key="1">
    <source>
        <dbReference type="ARBA" id="ARBA00004613"/>
    </source>
</evidence>
<evidence type="ECO:0000256" key="6">
    <source>
        <dbReference type="SAM" id="Phobius"/>
    </source>
</evidence>
<dbReference type="AlphaFoldDB" id="A0AAW0TY50"/>
<evidence type="ECO:0000256" key="4">
    <source>
        <dbReference type="ARBA" id="ARBA00029459"/>
    </source>
</evidence>
<dbReference type="GO" id="GO:0005576">
    <property type="term" value="C:extracellular region"/>
    <property type="evidence" value="ECO:0007669"/>
    <property type="project" value="UniProtKB-SubCell"/>
</dbReference>
<protein>
    <recommendedName>
        <fullName evidence="7">Pacifastin domain-containing protein</fullName>
    </recommendedName>
</protein>
<proteinExistence type="inferred from homology"/>
<comment type="caution">
    <text evidence="5">Lacks conserved residue(s) required for the propagation of feature annotation.</text>
</comment>
<comment type="similarity">
    <text evidence="4 5">Belongs to the protease inhibitor I19 family.</text>
</comment>
<keyword evidence="9" id="KW-1185">Reference proteome</keyword>
<dbReference type="InterPro" id="IPR036201">
    <property type="entry name" value="Pacifastin_dom_sf"/>
</dbReference>